<feature type="transmembrane region" description="Helical" evidence="1">
    <location>
        <begin position="12"/>
        <end position="33"/>
    </location>
</feature>
<reference evidence="2" key="2">
    <citation type="submission" date="2021-08" db="EMBL/GenBank/DDBJ databases">
        <authorList>
            <person name="Tani A."/>
            <person name="Ola A."/>
            <person name="Ogura Y."/>
            <person name="Katsura K."/>
            <person name="Hayashi T."/>
        </authorList>
    </citation>
    <scope>NUCLEOTIDE SEQUENCE</scope>
    <source>
        <strain evidence="2">KCTC 52305</strain>
    </source>
</reference>
<evidence type="ECO:0000256" key="1">
    <source>
        <dbReference type="SAM" id="Phobius"/>
    </source>
</evidence>
<keyword evidence="1" id="KW-0812">Transmembrane</keyword>
<keyword evidence="1" id="KW-1133">Transmembrane helix</keyword>
<dbReference type="EMBL" id="BPQH01000003">
    <property type="protein sequence ID" value="GJD48482.1"/>
    <property type="molecule type" value="Genomic_DNA"/>
</dbReference>
<keyword evidence="3" id="KW-1185">Reference proteome</keyword>
<comment type="caution">
    <text evidence="2">The sequence shown here is derived from an EMBL/GenBank/DDBJ whole genome shotgun (WGS) entry which is preliminary data.</text>
</comment>
<keyword evidence="1" id="KW-0472">Membrane</keyword>
<proteinExistence type="predicted"/>
<evidence type="ECO:0000313" key="3">
    <source>
        <dbReference type="Proteomes" id="UP001055167"/>
    </source>
</evidence>
<protein>
    <recommendedName>
        <fullName evidence="4">DUF4760 domain-containing protein</fullName>
    </recommendedName>
</protein>
<reference evidence="2" key="1">
    <citation type="journal article" date="2021" name="Front. Microbiol.">
        <title>Comprehensive Comparative Genomics and Phenotyping of Methylobacterium Species.</title>
        <authorList>
            <person name="Alessa O."/>
            <person name="Ogura Y."/>
            <person name="Fujitani Y."/>
            <person name="Takami H."/>
            <person name="Hayashi T."/>
            <person name="Sahin N."/>
            <person name="Tani A."/>
        </authorList>
    </citation>
    <scope>NUCLEOTIDE SEQUENCE</scope>
    <source>
        <strain evidence="2">KCTC 52305</strain>
    </source>
</reference>
<dbReference type="Proteomes" id="UP001055167">
    <property type="component" value="Unassembled WGS sequence"/>
</dbReference>
<evidence type="ECO:0000313" key="2">
    <source>
        <dbReference type="EMBL" id="GJD48482.1"/>
    </source>
</evidence>
<gene>
    <name evidence="2" type="ORF">OPKNFCMD_1203</name>
</gene>
<accession>A0ABQ4QTG7</accession>
<name>A0ABQ4QTG7_9HYPH</name>
<evidence type="ECO:0008006" key="4">
    <source>
        <dbReference type="Google" id="ProtNLM"/>
    </source>
</evidence>
<sequence>MDPKGVPIWIEYAKLIISMSTPIVTGIVGYLVLQLGFGIEKNKQLNQELVKKRLAFYDAVAPDLNRLFCFYQVVGDWSDLDPAKIIEMTRRIDKNFYVYRFIFSDKIFETYIEFSRGYFEPYAGAGLPARLRLDVHYVKRQMGSKFDEAWLPNVARAPGDHGEQSALYRRLMTDLGRTITGPSTVSTTG</sequence>
<organism evidence="2 3">
    <name type="scientific">Methylobacterium crusticola</name>
    <dbReference type="NCBI Taxonomy" id="1697972"/>
    <lineage>
        <taxon>Bacteria</taxon>
        <taxon>Pseudomonadati</taxon>
        <taxon>Pseudomonadota</taxon>
        <taxon>Alphaproteobacteria</taxon>
        <taxon>Hyphomicrobiales</taxon>
        <taxon>Methylobacteriaceae</taxon>
        <taxon>Methylobacterium</taxon>
    </lineage>
</organism>